<evidence type="ECO:0000313" key="1">
    <source>
        <dbReference type="EMBL" id="KKR05806.1"/>
    </source>
</evidence>
<proteinExistence type="predicted"/>
<dbReference type="AlphaFoldDB" id="A0A0G0MZ12"/>
<dbReference type="EMBL" id="LBWK01000002">
    <property type="protein sequence ID" value="KKR05806.1"/>
    <property type="molecule type" value="Genomic_DNA"/>
</dbReference>
<evidence type="ECO:0000313" key="2">
    <source>
        <dbReference type="Proteomes" id="UP000034799"/>
    </source>
</evidence>
<sequence length="164" mass="18144">MKPLELKASEFGLNGSRKKVWDLFSGREHLVQNIDRQVSLGSNGQPKLVVSITGKGDVEIFADKKGRVLAIVRINHKEDGFEELGRYAEIPDGFHPTGLYGLLLTDDIVEPVLLAASDRDPSYRNCKICKIKSVAYEGDQIDEIQKLVSSDLAFQVGVAFAQLK</sequence>
<reference evidence="1 2" key="1">
    <citation type="journal article" date="2015" name="Nature">
        <title>rRNA introns, odd ribosomes, and small enigmatic genomes across a large radiation of phyla.</title>
        <authorList>
            <person name="Brown C.T."/>
            <person name="Hug L.A."/>
            <person name="Thomas B.C."/>
            <person name="Sharon I."/>
            <person name="Castelle C.J."/>
            <person name="Singh A."/>
            <person name="Wilkins M.J."/>
            <person name="Williams K.H."/>
            <person name="Banfield J.F."/>
        </authorList>
    </citation>
    <scope>NUCLEOTIDE SEQUENCE [LARGE SCALE GENOMIC DNA]</scope>
</reference>
<gene>
    <name evidence="1" type="ORF">UT34_C0002G0313</name>
</gene>
<name>A0A0G0MZ12_9BACT</name>
<comment type="caution">
    <text evidence="1">The sequence shown here is derived from an EMBL/GenBank/DDBJ whole genome shotgun (WGS) entry which is preliminary data.</text>
</comment>
<accession>A0A0G0MZ12</accession>
<protein>
    <submittedName>
        <fullName evidence="1">Uncharacterized protein</fullName>
    </submittedName>
</protein>
<organism evidence="1 2">
    <name type="scientific">candidate division WS6 bacterium GW2011_GWF2_39_15</name>
    <dbReference type="NCBI Taxonomy" id="1619100"/>
    <lineage>
        <taxon>Bacteria</taxon>
        <taxon>Candidatus Dojkabacteria</taxon>
    </lineage>
</organism>
<dbReference type="Proteomes" id="UP000034799">
    <property type="component" value="Unassembled WGS sequence"/>
</dbReference>